<protein>
    <submittedName>
        <fullName evidence="1">Uncharacterized protein</fullName>
    </submittedName>
</protein>
<dbReference type="HOGENOM" id="CLU_2873932_0_0_1"/>
<sequence>MAAGVVPHGLTRGRRLETNLLSLVKPNHVTRNTPIPMHEPNQPTVNTPYGISITVPLAPSFMQP</sequence>
<organism evidence="1 2">
    <name type="scientific">Piloderma croceum (strain F 1598)</name>
    <dbReference type="NCBI Taxonomy" id="765440"/>
    <lineage>
        <taxon>Eukaryota</taxon>
        <taxon>Fungi</taxon>
        <taxon>Dikarya</taxon>
        <taxon>Basidiomycota</taxon>
        <taxon>Agaricomycotina</taxon>
        <taxon>Agaricomycetes</taxon>
        <taxon>Agaricomycetidae</taxon>
        <taxon>Atheliales</taxon>
        <taxon>Atheliaceae</taxon>
        <taxon>Piloderma</taxon>
    </lineage>
</organism>
<keyword evidence="2" id="KW-1185">Reference proteome</keyword>
<dbReference type="InParanoid" id="A0A0C3BZA8"/>
<reference evidence="1 2" key="1">
    <citation type="submission" date="2014-04" db="EMBL/GenBank/DDBJ databases">
        <authorList>
            <consortium name="DOE Joint Genome Institute"/>
            <person name="Kuo A."/>
            <person name="Tarkka M."/>
            <person name="Buscot F."/>
            <person name="Kohler A."/>
            <person name="Nagy L.G."/>
            <person name="Floudas D."/>
            <person name="Copeland A."/>
            <person name="Barry K.W."/>
            <person name="Cichocki N."/>
            <person name="Veneault-Fourrey C."/>
            <person name="LaButti K."/>
            <person name="Lindquist E.A."/>
            <person name="Lipzen A."/>
            <person name="Lundell T."/>
            <person name="Morin E."/>
            <person name="Murat C."/>
            <person name="Sun H."/>
            <person name="Tunlid A."/>
            <person name="Henrissat B."/>
            <person name="Grigoriev I.V."/>
            <person name="Hibbett D.S."/>
            <person name="Martin F."/>
            <person name="Nordberg H.P."/>
            <person name="Cantor M.N."/>
            <person name="Hua S.X."/>
        </authorList>
    </citation>
    <scope>NUCLEOTIDE SEQUENCE [LARGE SCALE GENOMIC DNA]</scope>
    <source>
        <strain evidence="1 2">F 1598</strain>
    </source>
</reference>
<feature type="non-terminal residue" evidence="1">
    <location>
        <position position="64"/>
    </location>
</feature>
<dbReference type="AlphaFoldDB" id="A0A0C3BZA8"/>
<dbReference type="Proteomes" id="UP000054166">
    <property type="component" value="Unassembled WGS sequence"/>
</dbReference>
<proteinExistence type="predicted"/>
<reference evidence="2" key="2">
    <citation type="submission" date="2015-01" db="EMBL/GenBank/DDBJ databases">
        <title>Evolutionary Origins and Diversification of the Mycorrhizal Mutualists.</title>
        <authorList>
            <consortium name="DOE Joint Genome Institute"/>
            <consortium name="Mycorrhizal Genomics Consortium"/>
            <person name="Kohler A."/>
            <person name="Kuo A."/>
            <person name="Nagy L.G."/>
            <person name="Floudas D."/>
            <person name="Copeland A."/>
            <person name="Barry K.W."/>
            <person name="Cichocki N."/>
            <person name="Veneault-Fourrey C."/>
            <person name="LaButti K."/>
            <person name="Lindquist E.A."/>
            <person name="Lipzen A."/>
            <person name="Lundell T."/>
            <person name="Morin E."/>
            <person name="Murat C."/>
            <person name="Riley R."/>
            <person name="Ohm R."/>
            <person name="Sun H."/>
            <person name="Tunlid A."/>
            <person name="Henrissat B."/>
            <person name="Grigoriev I.V."/>
            <person name="Hibbett D.S."/>
            <person name="Martin F."/>
        </authorList>
    </citation>
    <scope>NUCLEOTIDE SEQUENCE [LARGE SCALE GENOMIC DNA]</scope>
    <source>
        <strain evidence="2">F 1598</strain>
    </source>
</reference>
<evidence type="ECO:0000313" key="1">
    <source>
        <dbReference type="EMBL" id="KIM82697.1"/>
    </source>
</evidence>
<gene>
    <name evidence="1" type="ORF">PILCRDRAFT_820000</name>
</gene>
<accession>A0A0C3BZA8</accession>
<evidence type="ECO:0000313" key="2">
    <source>
        <dbReference type="Proteomes" id="UP000054166"/>
    </source>
</evidence>
<name>A0A0C3BZA8_PILCF</name>
<dbReference type="EMBL" id="KN832993">
    <property type="protein sequence ID" value="KIM82697.1"/>
    <property type="molecule type" value="Genomic_DNA"/>
</dbReference>